<gene>
    <name evidence="2" type="ORF">PENTCL1PPCAC_19253</name>
</gene>
<protein>
    <recommendedName>
        <fullName evidence="4">F-box domain-containing protein</fullName>
    </recommendedName>
</protein>
<evidence type="ECO:0000256" key="1">
    <source>
        <dbReference type="SAM" id="Phobius"/>
    </source>
</evidence>
<accession>A0AAV5TRG7</accession>
<name>A0AAV5TRG7_9BILA</name>
<organism evidence="2 3">
    <name type="scientific">Pristionchus entomophagus</name>
    <dbReference type="NCBI Taxonomy" id="358040"/>
    <lineage>
        <taxon>Eukaryota</taxon>
        <taxon>Metazoa</taxon>
        <taxon>Ecdysozoa</taxon>
        <taxon>Nematoda</taxon>
        <taxon>Chromadorea</taxon>
        <taxon>Rhabditida</taxon>
        <taxon>Rhabditina</taxon>
        <taxon>Diplogasteromorpha</taxon>
        <taxon>Diplogasteroidea</taxon>
        <taxon>Neodiplogasteridae</taxon>
        <taxon>Pristionchus</taxon>
    </lineage>
</organism>
<keyword evidence="1" id="KW-0812">Transmembrane</keyword>
<dbReference type="AlphaFoldDB" id="A0AAV5TRG7"/>
<keyword evidence="1" id="KW-0472">Membrane</keyword>
<dbReference type="EMBL" id="BTSX01000004">
    <property type="protein sequence ID" value="GMS97078.1"/>
    <property type="molecule type" value="Genomic_DNA"/>
</dbReference>
<evidence type="ECO:0000313" key="2">
    <source>
        <dbReference type="EMBL" id="GMS97078.1"/>
    </source>
</evidence>
<proteinExistence type="predicted"/>
<feature type="non-terminal residue" evidence="2">
    <location>
        <position position="1"/>
    </location>
</feature>
<reference evidence="2" key="1">
    <citation type="submission" date="2023-10" db="EMBL/GenBank/DDBJ databases">
        <title>Genome assembly of Pristionchus species.</title>
        <authorList>
            <person name="Yoshida K."/>
            <person name="Sommer R.J."/>
        </authorList>
    </citation>
    <scope>NUCLEOTIDE SEQUENCE</scope>
    <source>
        <strain evidence="2">RS0144</strain>
    </source>
</reference>
<evidence type="ECO:0008006" key="4">
    <source>
        <dbReference type="Google" id="ProtNLM"/>
    </source>
</evidence>
<feature type="transmembrane region" description="Helical" evidence="1">
    <location>
        <begin position="47"/>
        <end position="67"/>
    </location>
</feature>
<evidence type="ECO:0000313" key="3">
    <source>
        <dbReference type="Proteomes" id="UP001432027"/>
    </source>
</evidence>
<comment type="caution">
    <text evidence="2">The sequence shown here is derived from an EMBL/GenBank/DDBJ whole genome shotgun (WGS) entry which is preliminary data.</text>
</comment>
<dbReference type="Proteomes" id="UP001432027">
    <property type="component" value="Unassembled WGS sequence"/>
</dbReference>
<sequence length="299" mass="35056">RYSSMIRQVSFKKDRSSLSRSAAVAAREKWNVGKGRGEKKKRQVNEYFPILALPAELISYTFSFLSMKDRMRARVNKKLDVIEANSKYFARHLQITPRYSADAIRRIAQNASIGRLEIRITCSNELDSEIYYIIKDFEIGHLHLENECLCNDKLKETMVDSFLLDLTKVCKSLHVNECDNITPDPLHQVYKNMVDGSSKLRVLFISDLLNYQCISFLNLIGIIYRDEQFFSNRNIEVYKDEESEFDSLYIFDRRMEIVLVNDIIERTHGCFKLEFHETQESIDNAKNRHGLVRVQTNRE</sequence>
<keyword evidence="1" id="KW-1133">Transmembrane helix</keyword>
<keyword evidence="3" id="KW-1185">Reference proteome</keyword>